<reference evidence="1 2" key="1">
    <citation type="journal article" date="2023" name="Science">
        <title>Complex scaffold remodeling in plant triterpene biosynthesis.</title>
        <authorList>
            <person name="De La Pena R."/>
            <person name="Hodgson H."/>
            <person name="Liu J.C."/>
            <person name="Stephenson M.J."/>
            <person name="Martin A.C."/>
            <person name="Owen C."/>
            <person name="Harkess A."/>
            <person name="Leebens-Mack J."/>
            <person name="Jimenez L.E."/>
            <person name="Osbourn A."/>
            <person name="Sattely E.S."/>
        </authorList>
    </citation>
    <scope>NUCLEOTIDE SEQUENCE [LARGE SCALE GENOMIC DNA]</scope>
    <source>
        <strain evidence="2">cv. JPN11</strain>
        <tissue evidence="1">Leaf</tissue>
    </source>
</reference>
<keyword evidence="2" id="KW-1185">Reference proteome</keyword>
<dbReference type="Proteomes" id="UP001164539">
    <property type="component" value="Chromosome 10"/>
</dbReference>
<protein>
    <submittedName>
        <fullName evidence="1">Cytochrome c oxidase subunit 5B, mitochondrial</fullName>
    </submittedName>
</protein>
<comment type="caution">
    <text evidence="1">The sequence shown here is derived from an EMBL/GenBank/DDBJ whole genome shotgun (WGS) entry which is preliminary data.</text>
</comment>
<name>A0ACC1XB49_MELAZ</name>
<accession>A0ACC1XB49</accession>
<gene>
    <name evidence="1" type="ORF">OWV82_017966</name>
</gene>
<organism evidence="1 2">
    <name type="scientific">Melia azedarach</name>
    <name type="common">Chinaberry tree</name>
    <dbReference type="NCBI Taxonomy" id="155640"/>
    <lineage>
        <taxon>Eukaryota</taxon>
        <taxon>Viridiplantae</taxon>
        <taxon>Streptophyta</taxon>
        <taxon>Embryophyta</taxon>
        <taxon>Tracheophyta</taxon>
        <taxon>Spermatophyta</taxon>
        <taxon>Magnoliopsida</taxon>
        <taxon>eudicotyledons</taxon>
        <taxon>Gunneridae</taxon>
        <taxon>Pentapetalae</taxon>
        <taxon>rosids</taxon>
        <taxon>malvids</taxon>
        <taxon>Sapindales</taxon>
        <taxon>Meliaceae</taxon>
        <taxon>Melia</taxon>
    </lineage>
</organism>
<dbReference type="EMBL" id="CM051403">
    <property type="protein sequence ID" value="KAJ4707929.1"/>
    <property type="molecule type" value="Genomic_DNA"/>
</dbReference>
<evidence type="ECO:0000313" key="2">
    <source>
        <dbReference type="Proteomes" id="UP001164539"/>
    </source>
</evidence>
<proteinExistence type="predicted"/>
<sequence length="79" mass="8603">MSGMNILEINHAVGPFGSKDAPAFVKSVYNGWPGAVPEGENDHDVVWFSLKKSKPHKCPFCSRHFMLEVVGAGCSPDSR</sequence>
<evidence type="ECO:0000313" key="1">
    <source>
        <dbReference type="EMBL" id="KAJ4707929.1"/>
    </source>
</evidence>